<feature type="compositionally biased region" description="Polar residues" evidence="1">
    <location>
        <begin position="53"/>
        <end position="64"/>
    </location>
</feature>
<keyword evidence="3" id="KW-1185">Reference proteome</keyword>
<dbReference type="Proteomes" id="UP001209878">
    <property type="component" value="Unassembled WGS sequence"/>
</dbReference>
<gene>
    <name evidence="2" type="ORF">NP493_327g01004</name>
</gene>
<name>A0AAD9NU96_RIDPI</name>
<evidence type="ECO:0000256" key="1">
    <source>
        <dbReference type="SAM" id="MobiDB-lite"/>
    </source>
</evidence>
<accession>A0AAD9NU96</accession>
<evidence type="ECO:0000313" key="2">
    <source>
        <dbReference type="EMBL" id="KAK2183022.1"/>
    </source>
</evidence>
<organism evidence="2 3">
    <name type="scientific">Ridgeia piscesae</name>
    <name type="common">Tubeworm</name>
    <dbReference type="NCBI Taxonomy" id="27915"/>
    <lineage>
        <taxon>Eukaryota</taxon>
        <taxon>Metazoa</taxon>
        <taxon>Spiralia</taxon>
        <taxon>Lophotrochozoa</taxon>
        <taxon>Annelida</taxon>
        <taxon>Polychaeta</taxon>
        <taxon>Sedentaria</taxon>
        <taxon>Canalipalpata</taxon>
        <taxon>Sabellida</taxon>
        <taxon>Siboglinidae</taxon>
        <taxon>Ridgeia</taxon>
    </lineage>
</organism>
<dbReference type="EMBL" id="JAODUO010000327">
    <property type="protein sequence ID" value="KAK2183022.1"/>
    <property type="molecule type" value="Genomic_DNA"/>
</dbReference>
<comment type="caution">
    <text evidence="2">The sequence shown here is derived from an EMBL/GenBank/DDBJ whole genome shotgun (WGS) entry which is preliminary data.</text>
</comment>
<feature type="region of interest" description="Disordered" evidence="1">
    <location>
        <begin position="1"/>
        <end position="23"/>
    </location>
</feature>
<reference evidence="2" key="1">
    <citation type="journal article" date="2023" name="Mol. Biol. Evol.">
        <title>Third-Generation Sequencing Reveals the Adaptive Role of the Epigenome in Three Deep-Sea Polychaetes.</title>
        <authorList>
            <person name="Perez M."/>
            <person name="Aroh O."/>
            <person name="Sun Y."/>
            <person name="Lan Y."/>
            <person name="Juniper S.K."/>
            <person name="Young C.R."/>
            <person name="Angers B."/>
            <person name="Qian P.Y."/>
        </authorList>
    </citation>
    <scope>NUCLEOTIDE SEQUENCE</scope>
    <source>
        <strain evidence="2">R07B-5</strain>
    </source>
</reference>
<feature type="region of interest" description="Disordered" evidence="1">
    <location>
        <begin position="50"/>
        <end position="101"/>
    </location>
</feature>
<evidence type="ECO:0000313" key="3">
    <source>
        <dbReference type="Proteomes" id="UP001209878"/>
    </source>
</evidence>
<dbReference type="AlphaFoldDB" id="A0AAD9NU96"/>
<proteinExistence type="predicted"/>
<protein>
    <submittedName>
        <fullName evidence="2">Uncharacterized protein</fullName>
    </submittedName>
</protein>
<sequence length="101" mass="11039">MLQCLLLPSGPQQPASRPAAGSCPGDCWHSPLLLQPSWRWRQQEPWLLPAASSAGQNLDSTQPHSEGRSRALMLPGQVFSPVEPSQVCHPCSRSSDQQRSI</sequence>
<feature type="compositionally biased region" description="Polar residues" evidence="1">
    <location>
        <begin position="92"/>
        <end position="101"/>
    </location>
</feature>